<dbReference type="EMBL" id="BNJK01000001">
    <property type="protein sequence ID" value="GHO93968.1"/>
    <property type="molecule type" value="Genomic_DNA"/>
</dbReference>
<keyword evidence="2" id="KW-0186">Copper</keyword>
<keyword evidence="6" id="KW-1185">Reference proteome</keyword>
<name>A0A8J3N342_9CHLR</name>
<evidence type="ECO:0000256" key="3">
    <source>
        <dbReference type="SAM" id="SignalP"/>
    </source>
</evidence>
<dbReference type="GO" id="GO:0005507">
    <property type="term" value="F:copper ion binding"/>
    <property type="evidence" value="ECO:0007669"/>
    <property type="project" value="InterPro"/>
</dbReference>
<dbReference type="Proteomes" id="UP000597444">
    <property type="component" value="Unassembled WGS sequence"/>
</dbReference>
<dbReference type="SUPFAM" id="SSF49503">
    <property type="entry name" value="Cupredoxins"/>
    <property type="match status" value="1"/>
</dbReference>
<reference evidence="5" key="1">
    <citation type="submission" date="2020-10" db="EMBL/GenBank/DDBJ databases">
        <title>Taxonomic study of unclassified bacteria belonging to the class Ktedonobacteria.</title>
        <authorList>
            <person name="Yabe S."/>
            <person name="Wang C.M."/>
            <person name="Zheng Y."/>
            <person name="Sakai Y."/>
            <person name="Cavaletti L."/>
            <person name="Monciardini P."/>
            <person name="Donadio S."/>
        </authorList>
    </citation>
    <scope>NUCLEOTIDE SEQUENCE</scope>
    <source>
        <strain evidence="5">ID150040</strain>
    </source>
</reference>
<evidence type="ECO:0000313" key="5">
    <source>
        <dbReference type="EMBL" id="GHO93968.1"/>
    </source>
</evidence>
<proteinExistence type="predicted"/>
<evidence type="ECO:0000259" key="4">
    <source>
        <dbReference type="Pfam" id="PF00127"/>
    </source>
</evidence>
<evidence type="ECO:0000313" key="6">
    <source>
        <dbReference type="Proteomes" id="UP000597444"/>
    </source>
</evidence>
<feature type="domain" description="Blue (type 1) copper" evidence="4">
    <location>
        <begin position="44"/>
        <end position="136"/>
    </location>
</feature>
<dbReference type="Pfam" id="PF00127">
    <property type="entry name" value="Copper-bind"/>
    <property type="match status" value="1"/>
</dbReference>
<dbReference type="RefSeq" id="WP_236064938.1">
    <property type="nucleotide sequence ID" value="NZ_BNJK01000001.1"/>
</dbReference>
<dbReference type="GO" id="GO:0009055">
    <property type="term" value="F:electron transfer activity"/>
    <property type="evidence" value="ECO:0007669"/>
    <property type="project" value="InterPro"/>
</dbReference>
<comment type="caution">
    <text evidence="5">The sequence shown here is derived from an EMBL/GenBank/DDBJ whole genome shotgun (WGS) entry which is preliminary data.</text>
</comment>
<dbReference type="InterPro" id="IPR000923">
    <property type="entry name" value="BlueCu_1"/>
</dbReference>
<protein>
    <recommendedName>
        <fullName evidence="4">Blue (type 1) copper domain-containing protein</fullName>
    </recommendedName>
</protein>
<dbReference type="AlphaFoldDB" id="A0A8J3N342"/>
<dbReference type="Gene3D" id="2.60.40.420">
    <property type="entry name" value="Cupredoxins - blue copper proteins"/>
    <property type="match status" value="1"/>
</dbReference>
<organism evidence="5 6">
    <name type="scientific">Reticulibacter mediterranei</name>
    <dbReference type="NCBI Taxonomy" id="2778369"/>
    <lineage>
        <taxon>Bacteria</taxon>
        <taxon>Bacillati</taxon>
        <taxon>Chloroflexota</taxon>
        <taxon>Ktedonobacteria</taxon>
        <taxon>Ktedonobacterales</taxon>
        <taxon>Reticulibacteraceae</taxon>
        <taxon>Reticulibacter</taxon>
    </lineage>
</organism>
<dbReference type="PROSITE" id="PS51257">
    <property type="entry name" value="PROKAR_LIPOPROTEIN"/>
    <property type="match status" value="1"/>
</dbReference>
<keyword evidence="1" id="KW-0479">Metal-binding</keyword>
<keyword evidence="3" id="KW-0732">Signal</keyword>
<feature type="chain" id="PRO_5035272593" description="Blue (type 1) copper domain-containing protein" evidence="3">
    <location>
        <begin position="22"/>
        <end position="136"/>
    </location>
</feature>
<dbReference type="InterPro" id="IPR008972">
    <property type="entry name" value="Cupredoxin"/>
</dbReference>
<sequence>MYRKLLYMLTMLCIVSLVLVACGGDRSDGSAANSGSAAITGNQAHMNDSLFVQSSITIKKGESVTLVSDTFTPHIIANGTWDNGQARPEAEAGAPAVKGVQVNGNSSSTVGPFTTAGTFHLYCTIHPGMNLTVVVQ</sequence>
<feature type="signal peptide" evidence="3">
    <location>
        <begin position="1"/>
        <end position="21"/>
    </location>
</feature>
<gene>
    <name evidence="5" type="ORF">KSF_040160</name>
</gene>
<accession>A0A8J3N342</accession>
<evidence type="ECO:0000256" key="1">
    <source>
        <dbReference type="ARBA" id="ARBA00022723"/>
    </source>
</evidence>
<evidence type="ECO:0000256" key="2">
    <source>
        <dbReference type="ARBA" id="ARBA00023008"/>
    </source>
</evidence>